<dbReference type="RefSeq" id="WP_146813033.1">
    <property type="nucleotide sequence ID" value="NZ_BJYD01000004.1"/>
</dbReference>
<protein>
    <recommendedName>
        <fullName evidence="1">VOC domain-containing protein</fullName>
    </recommendedName>
</protein>
<organism evidence="2 3">
    <name type="scientific">Halobacillus faecis</name>
    <dbReference type="NCBI Taxonomy" id="360184"/>
    <lineage>
        <taxon>Bacteria</taxon>
        <taxon>Bacillati</taxon>
        <taxon>Bacillota</taxon>
        <taxon>Bacilli</taxon>
        <taxon>Bacillales</taxon>
        <taxon>Bacillaceae</taxon>
        <taxon>Halobacillus</taxon>
    </lineage>
</organism>
<dbReference type="SUPFAM" id="SSF54593">
    <property type="entry name" value="Glyoxalase/Bleomycin resistance protein/Dihydroxybiphenyl dioxygenase"/>
    <property type="match status" value="1"/>
</dbReference>
<name>A0A511WP50_9BACI</name>
<dbReference type="OrthoDB" id="2354281at2"/>
<dbReference type="AlphaFoldDB" id="A0A511WP50"/>
<dbReference type="EMBL" id="BJYD01000004">
    <property type="protein sequence ID" value="GEN52281.1"/>
    <property type="molecule type" value="Genomic_DNA"/>
</dbReference>
<dbReference type="PROSITE" id="PS51819">
    <property type="entry name" value="VOC"/>
    <property type="match status" value="1"/>
</dbReference>
<accession>A0A511WP50</accession>
<evidence type="ECO:0000259" key="1">
    <source>
        <dbReference type="PROSITE" id="PS51819"/>
    </source>
</evidence>
<dbReference type="Pfam" id="PF00903">
    <property type="entry name" value="Glyoxalase"/>
    <property type="match status" value="1"/>
</dbReference>
<dbReference type="InterPro" id="IPR037523">
    <property type="entry name" value="VOC_core"/>
</dbReference>
<feature type="domain" description="VOC" evidence="1">
    <location>
        <begin position="8"/>
        <end position="120"/>
    </location>
</feature>
<sequence>MKSPIVNRLHTTFIPVTDLKRSARWYSELIGEPFSEENVQPPVYNLPMTTPTGVTLDAGLEHVAPSSHPLFNFHTEDIDASYRFVEQLGYTIKSDIQRFDDVSFFNIQDPDGNIVMICTG</sequence>
<dbReference type="Proteomes" id="UP000321886">
    <property type="component" value="Unassembled WGS sequence"/>
</dbReference>
<dbReference type="InterPro" id="IPR029068">
    <property type="entry name" value="Glyas_Bleomycin-R_OHBP_Dase"/>
</dbReference>
<proteinExistence type="predicted"/>
<evidence type="ECO:0000313" key="2">
    <source>
        <dbReference type="EMBL" id="GEN52281.1"/>
    </source>
</evidence>
<reference evidence="2 3" key="1">
    <citation type="submission" date="2019-07" db="EMBL/GenBank/DDBJ databases">
        <title>Whole genome shotgun sequence of Halobacillus faecis NBRC 103569.</title>
        <authorList>
            <person name="Hosoyama A."/>
            <person name="Uohara A."/>
            <person name="Ohji S."/>
            <person name="Ichikawa N."/>
        </authorList>
    </citation>
    <scope>NUCLEOTIDE SEQUENCE [LARGE SCALE GENOMIC DNA]</scope>
    <source>
        <strain evidence="2 3">NBRC 103569</strain>
    </source>
</reference>
<dbReference type="Gene3D" id="3.10.180.10">
    <property type="entry name" value="2,3-Dihydroxybiphenyl 1,2-Dioxygenase, domain 1"/>
    <property type="match status" value="1"/>
</dbReference>
<comment type="caution">
    <text evidence="2">The sequence shown here is derived from an EMBL/GenBank/DDBJ whole genome shotgun (WGS) entry which is preliminary data.</text>
</comment>
<keyword evidence="3" id="KW-1185">Reference proteome</keyword>
<gene>
    <name evidence="2" type="ORF">HFA01_05430</name>
</gene>
<dbReference type="InterPro" id="IPR004360">
    <property type="entry name" value="Glyas_Fos-R_dOase_dom"/>
</dbReference>
<evidence type="ECO:0000313" key="3">
    <source>
        <dbReference type="Proteomes" id="UP000321886"/>
    </source>
</evidence>